<evidence type="ECO:0000313" key="2">
    <source>
        <dbReference type="EMBL" id="CAL67995.1"/>
    </source>
</evidence>
<keyword evidence="1" id="KW-0812">Transmembrane</keyword>
<evidence type="ECO:0000313" key="3">
    <source>
        <dbReference type="Proteomes" id="UP000000755"/>
    </source>
</evidence>
<organism evidence="2 3">
    <name type="scientific">Christiangramia forsetii (strain DSM 17595 / CGMCC 1.15422 / KT0803)</name>
    <name type="common">Gramella forsetii</name>
    <dbReference type="NCBI Taxonomy" id="411154"/>
    <lineage>
        <taxon>Bacteria</taxon>
        <taxon>Pseudomonadati</taxon>
        <taxon>Bacteroidota</taxon>
        <taxon>Flavobacteriia</taxon>
        <taxon>Flavobacteriales</taxon>
        <taxon>Flavobacteriaceae</taxon>
        <taxon>Christiangramia</taxon>
    </lineage>
</organism>
<dbReference type="AlphaFoldDB" id="A0M5V0"/>
<accession>A0M5V0</accession>
<dbReference type="KEGG" id="gfo:GFO_3051"/>
<gene>
    <name evidence="2" type="ordered locus">GFO_3051</name>
</gene>
<reference evidence="2 3" key="1">
    <citation type="journal article" date="2006" name="Environ. Microbiol.">
        <title>Whole genome analysis of the marine Bacteroidetes'Gramella forsetii' reveals adaptations to degradation of polymeric organic matter.</title>
        <authorList>
            <person name="Bauer M."/>
            <person name="Kube M."/>
            <person name="Teeling H."/>
            <person name="Richter M."/>
            <person name="Lombardot T."/>
            <person name="Allers E."/>
            <person name="Wuerdemann C.A."/>
            <person name="Quast C."/>
            <person name="Kuhl H."/>
            <person name="Knaust F."/>
            <person name="Woebken D."/>
            <person name="Bischof K."/>
            <person name="Mussmann M."/>
            <person name="Choudhuri J.V."/>
            <person name="Meyer F."/>
            <person name="Reinhardt R."/>
            <person name="Amann R.I."/>
            <person name="Gloeckner F.O."/>
        </authorList>
    </citation>
    <scope>NUCLEOTIDE SEQUENCE [LARGE SCALE GENOMIC DNA]</scope>
    <source>
        <strain evidence="2 3">KT0803</strain>
    </source>
</reference>
<name>A0M5V0_CHRFK</name>
<protein>
    <submittedName>
        <fullName evidence="2">Uncharacterized protein</fullName>
    </submittedName>
</protein>
<evidence type="ECO:0000256" key="1">
    <source>
        <dbReference type="SAM" id="Phobius"/>
    </source>
</evidence>
<dbReference type="STRING" id="411154.GFO_3051"/>
<sequence>MPEWAEIIPNEPGQVMLPRELRESAVYVLLILPNGSFRIFLFINLNKKSNRPFYS</sequence>
<keyword evidence="1" id="KW-0472">Membrane</keyword>
<dbReference type="EMBL" id="CU207366">
    <property type="protein sequence ID" value="CAL67995.1"/>
    <property type="molecule type" value="Genomic_DNA"/>
</dbReference>
<dbReference type="HOGENOM" id="CLU_3025924_0_0_10"/>
<dbReference type="Proteomes" id="UP000000755">
    <property type="component" value="Chromosome"/>
</dbReference>
<feature type="transmembrane region" description="Helical" evidence="1">
    <location>
        <begin position="25"/>
        <end position="45"/>
    </location>
</feature>
<keyword evidence="1" id="KW-1133">Transmembrane helix</keyword>
<proteinExistence type="predicted"/>